<feature type="chain" id="PRO_5047269141" evidence="5">
    <location>
        <begin position="22"/>
        <end position="226"/>
    </location>
</feature>
<dbReference type="InterPro" id="IPR024079">
    <property type="entry name" value="MetalloPept_cat_dom_sf"/>
</dbReference>
<dbReference type="SUPFAM" id="SSF55486">
    <property type="entry name" value="Metalloproteases ('zincins'), catalytic domain"/>
    <property type="match status" value="1"/>
</dbReference>
<evidence type="ECO:0000313" key="7">
    <source>
        <dbReference type="EMBL" id="NRF69989.1"/>
    </source>
</evidence>
<comment type="caution">
    <text evidence="7">The sequence shown here is derived from an EMBL/GenBank/DDBJ whole genome shotgun (WGS) entry which is preliminary data.</text>
</comment>
<keyword evidence="7" id="KW-0482">Metalloprotease</keyword>
<evidence type="ECO:0000256" key="4">
    <source>
        <dbReference type="ARBA" id="ARBA00022833"/>
    </source>
</evidence>
<keyword evidence="4" id="KW-0862">Zinc</keyword>
<dbReference type="InterPro" id="IPR001818">
    <property type="entry name" value="Pept_M10_metallopeptidase"/>
</dbReference>
<keyword evidence="5" id="KW-0732">Signal</keyword>
<dbReference type="GO" id="GO:0008237">
    <property type="term" value="F:metallopeptidase activity"/>
    <property type="evidence" value="ECO:0007669"/>
    <property type="project" value="UniProtKB-KW"/>
</dbReference>
<keyword evidence="3" id="KW-0378">Hydrolase</keyword>
<evidence type="ECO:0000256" key="3">
    <source>
        <dbReference type="ARBA" id="ARBA00022801"/>
    </source>
</evidence>
<keyword evidence="1" id="KW-0645">Protease</keyword>
<protein>
    <submittedName>
        <fullName evidence="7">Matrixin family metalloprotease</fullName>
    </submittedName>
</protein>
<sequence length="226" mass="24184">MISLRALMLMPFLLAWACAWAQPPGWTRPPRIVVTGAVDDESFALVQESIGYWNRALADSGTAFRLPPAERVSGDAPEDGLQALSRSILAGMRQSAPIPDALSKLPGELVVVFGSSEFVSFASPFFGEQQRRIIGIRGLSRYPLKLPNVARNVIAHELGHALGLIHNDDPTRLMCGRPANCGPPAFESSTAVFFPLTEADRRALARLYGPAALLPAAAAASDVGPK</sequence>
<evidence type="ECO:0000313" key="8">
    <source>
        <dbReference type="Proteomes" id="UP000737171"/>
    </source>
</evidence>
<feature type="signal peptide" evidence="5">
    <location>
        <begin position="1"/>
        <end position="21"/>
    </location>
</feature>
<name>A0ABX2EN39_9BURK</name>
<gene>
    <name evidence="7" type="ORF">HLB44_23575</name>
</gene>
<reference evidence="7 8" key="1">
    <citation type="submission" date="2020-05" db="EMBL/GenBank/DDBJ databases">
        <title>Aquincola sp. isolate from soil.</title>
        <authorList>
            <person name="Han J."/>
            <person name="Kim D.-U."/>
        </authorList>
    </citation>
    <scope>NUCLEOTIDE SEQUENCE [LARGE SCALE GENOMIC DNA]</scope>
    <source>
        <strain evidence="7 8">S2</strain>
    </source>
</reference>
<dbReference type="Pfam" id="PF00413">
    <property type="entry name" value="Peptidase_M10"/>
    <property type="match status" value="1"/>
</dbReference>
<evidence type="ECO:0000259" key="6">
    <source>
        <dbReference type="Pfam" id="PF00413"/>
    </source>
</evidence>
<dbReference type="Gene3D" id="3.40.390.10">
    <property type="entry name" value="Collagenase (Catalytic Domain)"/>
    <property type="match status" value="1"/>
</dbReference>
<accession>A0ABX2EN39</accession>
<evidence type="ECO:0000256" key="5">
    <source>
        <dbReference type="SAM" id="SignalP"/>
    </source>
</evidence>
<dbReference type="RefSeq" id="WP_173127982.1">
    <property type="nucleotide sequence ID" value="NZ_JABRWJ010000007.1"/>
</dbReference>
<feature type="domain" description="Peptidase M10 metallopeptidase" evidence="6">
    <location>
        <begin position="151"/>
        <end position="209"/>
    </location>
</feature>
<evidence type="ECO:0000256" key="2">
    <source>
        <dbReference type="ARBA" id="ARBA00022723"/>
    </source>
</evidence>
<dbReference type="Proteomes" id="UP000737171">
    <property type="component" value="Unassembled WGS sequence"/>
</dbReference>
<evidence type="ECO:0000256" key="1">
    <source>
        <dbReference type="ARBA" id="ARBA00022670"/>
    </source>
</evidence>
<organism evidence="7 8">
    <name type="scientific">Pseudaquabacterium terrae</name>
    <dbReference type="NCBI Taxonomy" id="2732868"/>
    <lineage>
        <taxon>Bacteria</taxon>
        <taxon>Pseudomonadati</taxon>
        <taxon>Pseudomonadota</taxon>
        <taxon>Betaproteobacteria</taxon>
        <taxon>Burkholderiales</taxon>
        <taxon>Sphaerotilaceae</taxon>
        <taxon>Pseudaquabacterium</taxon>
    </lineage>
</organism>
<keyword evidence="8" id="KW-1185">Reference proteome</keyword>
<dbReference type="EMBL" id="JABRWJ010000007">
    <property type="protein sequence ID" value="NRF69989.1"/>
    <property type="molecule type" value="Genomic_DNA"/>
</dbReference>
<proteinExistence type="predicted"/>
<keyword evidence="2" id="KW-0479">Metal-binding</keyword>